<evidence type="ECO:0000313" key="3">
    <source>
        <dbReference type="Proteomes" id="UP000265618"/>
    </source>
</evidence>
<keyword evidence="3" id="KW-1185">Reference proteome</keyword>
<name>A0A9K3DCM5_9EUKA</name>
<comment type="caution">
    <text evidence="2">The sequence shown here is derived from an EMBL/GenBank/DDBJ whole genome shotgun (WGS) entry which is preliminary data.</text>
</comment>
<feature type="non-terminal residue" evidence="2">
    <location>
        <position position="1"/>
    </location>
</feature>
<dbReference type="OrthoDB" id="6020705at2759"/>
<feature type="domain" description="PH" evidence="1">
    <location>
        <begin position="1"/>
        <end position="42"/>
    </location>
</feature>
<organism evidence="2 3">
    <name type="scientific">Kipferlia bialata</name>
    <dbReference type="NCBI Taxonomy" id="797122"/>
    <lineage>
        <taxon>Eukaryota</taxon>
        <taxon>Metamonada</taxon>
        <taxon>Carpediemonas-like organisms</taxon>
        <taxon>Kipferlia</taxon>
    </lineage>
</organism>
<sequence length="42" mass="5003">GWIVKQGGSVKNWKKRYALMRPDYSIEYYVDEPVEGKKNKLK</sequence>
<dbReference type="InterPro" id="IPR001849">
    <property type="entry name" value="PH_domain"/>
</dbReference>
<dbReference type="Proteomes" id="UP000265618">
    <property type="component" value="Unassembled WGS sequence"/>
</dbReference>
<dbReference type="SUPFAM" id="SSF50729">
    <property type="entry name" value="PH domain-like"/>
    <property type="match status" value="1"/>
</dbReference>
<dbReference type="PROSITE" id="PS50003">
    <property type="entry name" value="PH_DOMAIN"/>
    <property type="match status" value="1"/>
</dbReference>
<dbReference type="Gene3D" id="2.30.29.30">
    <property type="entry name" value="Pleckstrin-homology domain (PH domain)/Phosphotyrosine-binding domain (PTB)"/>
    <property type="match status" value="1"/>
</dbReference>
<evidence type="ECO:0000259" key="1">
    <source>
        <dbReference type="PROSITE" id="PS50003"/>
    </source>
</evidence>
<protein>
    <recommendedName>
        <fullName evidence="1">PH domain-containing protein</fullName>
    </recommendedName>
</protein>
<reference evidence="2 3" key="1">
    <citation type="journal article" date="2018" name="PLoS ONE">
        <title>The draft genome of Kipferlia bialata reveals reductive genome evolution in fornicate parasites.</title>
        <authorList>
            <person name="Tanifuji G."/>
            <person name="Takabayashi S."/>
            <person name="Kume K."/>
            <person name="Takagi M."/>
            <person name="Nakayama T."/>
            <person name="Kamikawa R."/>
            <person name="Inagaki Y."/>
            <person name="Hashimoto T."/>
        </authorList>
    </citation>
    <scope>NUCLEOTIDE SEQUENCE [LARGE SCALE GENOMIC DNA]</scope>
    <source>
        <strain evidence="2">NY0173</strain>
    </source>
</reference>
<accession>A0A9K3DCM5</accession>
<dbReference type="InterPro" id="IPR011993">
    <property type="entry name" value="PH-like_dom_sf"/>
</dbReference>
<feature type="non-terminal residue" evidence="2">
    <location>
        <position position="42"/>
    </location>
</feature>
<dbReference type="EMBL" id="BDIP01009385">
    <property type="protein sequence ID" value="GIQ92301.1"/>
    <property type="molecule type" value="Genomic_DNA"/>
</dbReference>
<dbReference type="AlphaFoldDB" id="A0A9K3DCM5"/>
<gene>
    <name evidence="2" type="ORF">KIPB_015987</name>
</gene>
<proteinExistence type="predicted"/>
<evidence type="ECO:0000313" key="2">
    <source>
        <dbReference type="EMBL" id="GIQ92301.1"/>
    </source>
</evidence>